<keyword evidence="3" id="KW-1185">Reference proteome</keyword>
<dbReference type="InterPro" id="IPR036691">
    <property type="entry name" value="Endo/exonu/phosph_ase_sf"/>
</dbReference>
<evidence type="ECO:0000313" key="2">
    <source>
        <dbReference type="EMBL" id="KAJ7694634.1"/>
    </source>
</evidence>
<dbReference type="EMBL" id="JARKIE010000041">
    <property type="protein sequence ID" value="KAJ7694634.1"/>
    <property type="molecule type" value="Genomic_DNA"/>
</dbReference>
<gene>
    <name evidence="2" type="ORF">B0H17DRAFT_1199155</name>
</gene>
<accession>A0AAD7DPR4</accession>
<name>A0AAD7DPR4_MYCRO</name>
<feature type="domain" description="Endonuclease/exonuclease/phosphatase" evidence="1">
    <location>
        <begin position="13"/>
        <end position="220"/>
    </location>
</feature>
<proteinExistence type="predicted"/>
<dbReference type="Pfam" id="PF03372">
    <property type="entry name" value="Exo_endo_phos"/>
    <property type="match status" value="1"/>
</dbReference>
<dbReference type="InterPro" id="IPR005135">
    <property type="entry name" value="Endo/exonuclease/phosphatase"/>
</dbReference>
<reference evidence="2" key="1">
    <citation type="submission" date="2023-03" db="EMBL/GenBank/DDBJ databases">
        <title>Massive genome expansion in bonnet fungi (Mycena s.s.) driven by repeated elements and novel gene families across ecological guilds.</title>
        <authorList>
            <consortium name="Lawrence Berkeley National Laboratory"/>
            <person name="Harder C.B."/>
            <person name="Miyauchi S."/>
            <person name="Viragh M."/>
            <person name="Kuo A."/>
            <person name="Thoen E."/>
            <person name="Andreopoulos B."/>
            <person name="Lu D."/>
            <person name="Skrede I."/>
            <person name="Drula E."/>
            <person name="Henrissat B."/>
            <person name="Morin E."/>
            <person name="Kohler A."/>
            <person name="Barry K."/>
            <person name="LaButti K."/>
            <person name="Morin E."/>
            <person name="Salamov A."/>
            <person name="Lipzen A."/>
            <person name="Mereny Z."/>
            <person name="Hegedus B."/>
            <person name="Baldrian P."/>
            <person name="Stursova M."/>
            <person name="Weitz H."/>
            <person name="Taylor A."/>
            <person name="Grigoriev I.V."/>
            <person name="Nagy L.G."/>
            <person name="Martin F."/>
            <person name="Kauserud H."/>
        </authorList>
    </citation>
    <scope>NUCLEOTIDE SEQUENCE</scope>
    <source>
        <strain evidence="2">CBHHK067</strain>
    </source>
</reference>
<dbReference type="GO" id="GO:0003824">
    <property type="term" value="F:catalytic activity"/>
    <property type="evidence" value="ECO:0007669"/>
    <property type="project" value="InterPro"/>
</dbReference>
<dbReference type="Proteomes" id="UP001221757">
    <property type="component" value="Unassembled WGS sequence"/>
</dbReference>
<dbReference type="Gene3D" id="3.60.10.10">
    <property type="entry name" value="Endonuclease/exonuclease/phosphatase"/>
    <property type="match status" value="1"/>
</dbReference>
<dbReference type="AlphaFoldDB" id="A0AAD7DPR4"/>
<sequence>MFTLNRNGLVHSNKMAHISAAINYRRPHVFILSESKTNTKTAKSLPNNEYTILEEEGVPMTNHHLYKWGVVMGIRKDIQNVQRLTNVDAALKGQVIAVDLALQTTNGMAYTHRVFGVYAPWDPGTDDTKEFWPALMKLVQNMPTSWSLGGDLNATTTAAERASGGSDARDKFNAFLDAVDGHDLWSGRPDRSRYYDWTSSGQDVDKNGGSIIDRFVTSRETLLDSEIYATCGGKDFVPHTNHRVVVASVIHCPPNGGRTLFVEKPVMFSKMRLKYPAKLESHRHESFCKLVDAHVNSEGLHDICVNDDETFIKLYTEFGKAMISAAEEATGG</sequence>
<evidence type="ECO:0000313" key="3">
    <source>
        <dbReference type="Proteomes" id="UP001221757"/>
    </source>
</evidence>
<organism evidence="2 3">
    <name type="scientific">Mycena rosella</name>
    <name type="common">Pink bonnet</name>
    <name type="synonym">Agaricus rosellus</name>
    <dbReference type="NCBI Taxonomy" id="1033263"/>
    <lineage>
        <taxon>Eukaryota</taxon>
        <taxon>Fungi</taxon>
        <taxon>Dikarya</taxon>
        <taxon>Basidiomycota</taxon>
        <taxon>Agaricomycotina</taxon>
        <taxon>Agaricomycetes</taxon>
        <taxon>Agaricomycetidae</taxon>
        <taxon>Agaricales</taxon>
        <taxon>Marasmiineae</taxon>
        <taxon>Mycenaceae</taxon>
        <taxon>Mycena</taxon>
    </lineage>
</organism>
<evidence type="ECO:0000259" key="1">
    <source>
        <dbReference type="Pfam" id="PF03372"/>
    </source>
</evidence>
<comment type="caution">
    <text evidence="2">The sequence shown here is derived from an EMBL/GenBank/DDBJ whole genome shotgun (WGS) entry which is preliminary data.</text>
</comment>
<protein>
    <recommendedName>
        <fullName evidence="1">Endonuclease/exonuclease/phosphatase domain-containing protein</fullName>
    </recommendedName>
</protein>
<dbReference type="SUPFAM" id="SSF56219">
    <property type="entry name" value="DNase I-like"/>
    <property type="match status" value="1"/>
</dbReference>